<evidence type="ECO:0000256" key="2">
    <source>
        <dbReference type="ARBA" id="ARBA00022723"/>
    </source>
</evidence>
<keyword evidence="4" id="KW-0862">Zinc</keyword>
<keyword evidence="10" id="KW-1185">Reference proteome</keyword>
<dbReference type="InterPro" id="IPR039355">
    <property type="entry name" value="Transcription_factor_GATA"/>
</dbReference>
<dbReference type="GO" id="GO:0008270">
    <property type="term" value="F:zinc ion binding"/>
    <property type="evidence" value="ECO:0007669"/>
    <property type="project" value="UniProtKB-KW"/>
</dbReference>
<dbReference type="CDD" id="cd00202">
    <property type="entry name" value="ZnF_GATA"/>
    <property type="match status" value="1"/>
</dbReference>
<dbReference type="Pfam" id="PF00320">
    <property type="entry name" value="GATA"/>
    <property type="match status" value="1"/>
</dbReference>
<evidence type="ECO:0000313" key="10">
    <source>
        <dbReference type="Proteomes" id="UP000002313"/>
    </source>
</evidence>
<dbReference type="HOGENOM" id="CLU_813880_0_0_1"/>
<dbReference type="SMART" id="SM00401">
    <property type="entry name" value="ZnF_GATA"/>
    <property type="match status" value="1"/>
</dbReference>
<dbReference type="GO" id="GO:0005634">
    <property type="term" value="C:nucleus"/>
    <property type="evidence" value="ECO:0007669"/>
    <property type="project" value="UniProtKB-SubCell"/>
</dbReference>
<dbReference type="OrthoDB" id="515401at2759"/>
<evidence type="ECO:0000313" key="9">
    <source>
        <dbReference type="EMBL" id="ADM11019.1"/>
    </source>
</evidence>
<dbReference type="PROSITE" id="PS00344">
    <property type="entry name" value="GATA_ZN_FINGER_1"/>
    <property type="match status" value="1"/>
</dbReference>
<sequence>MGCVNKESGGQKQIEDTWTKDFRDEEQKKSFHKDDMNVEMEDIKGYDKKAFDVEELRHGGEDPCNSSLQSLNETNNYTTNAQISQNLDRFNDRKGKYQELISEYGSMEMPKIAKELKRKAKQRICSNCATTSTPSWRRGDQGKSLLCNACGLYQKLHGRTRPYTITAGGRTKALKGGHERIVCVSCNISFFTSESKNTPGYLCDGCLSYAKSRRGHPRSNEERDCQSEFNEKILSNRYSRFYTREIPDQYNVPYHYVEKGEIDNGFRSYSSASIVYPQSYGYYYLNEKHHTPPRFGEYEAPFPKKGLDSGFKSAYPGEMIGESDNGMDSCDPNVNTPAGI</sequence>
<name>E0S5N4_ENCIT</name>
<reference evidence="9 10" key="1">
    <citation type="journal article" date="2010" name="Nat. Commun.">
        <title>The complete sequence of the smallest known nuclear genome from the microsporidian Encephalitozoon intestinalis.</title>
        <authorList>
            <person name="Corradi N."/>
            <person name="Pombert J.-F."/>
            <person name="Farinelli L."/>
            <person name="Didier E.S."/>
            <person name="Keeling P.J."/>
        </authorList>
    </citation>
    <scope>NUCLEOTIDE SEQUENCE [LARGE SCALE GENOMIC DNA]</scope>
    <source>
        <strain evidence="9 10">ATCC 50506</strain>
    </source>
</reference>
<dbReference type="Gene3D" id="3.30.50.10">
    <property type="entry name" value="Erythroid Transcription Factor GATA-1, subunit A"/>
    <property type="match status" value="1"/>
</dbReference>
<dbReference type="GO" id="GO:0000981">
    <property type="term" value="F:DNA-binding transcription factor activity, RNA polymerase II-specific"/>
    <property type="evidence" value="ECO:0007669"/>
    <property type="project" value="TreeGrafter"/>
</dbReference>
<evidence type="ECO:0000256" key="7">
    <source>
        <dbReference type="SAM" id="MobiDB-lite"/>
    </source>
</evidence>
<dbReference type="InterPro" id="IPR013088">
    <property type="entry name" value="Znf_NHR/GATA"/>
</dbReference>
<evidence type="ECO:0000259" key="8">
    <source>
        <dbReference type="PROSITE" id="PS50114"/>
    </source>
</evidence>
<reference evidence="9 10" key="2">
    <citation type="journal article" date="2012" name="Proc. Natl. Acad. Sci. U.S.A.">
        <title>Gain and loss of multiple functionally related, horizontally transferred genes in the reduced genomes of two microsporidian parasites.</title>
        <authorList>
            <person name="Pombert J.-F."/>
            <person name="Selman M."/>
            <person name="Burki F."/>
            <person name="Bardell F.T."/>
            <person name="Farinelli L."/>
            <person name="Solter L.F."/>
            <person name="Whitman D.W."/>
            <person name="Weiss L.M."/>
            <person name="Corradi N."/>
            <person name="Keeling P.J."/>
        </authorList>
    </citation>
    <scope>NUCLEOTIDE SEQUENCE [LARGE SCALE GENOMIC DNA]</scope>
    <source>
        <strain evidence="9 10">ATCC 50506</strain>
    </source>
</reference>
<dbReference type="GeneID" id="9698672"/>
<dbReference type="PANTHER" id="PTHR10071">
    <property type="entry name" value="TRANSCRIPTION FACTOR GATA FAMILY MEMBER"/>
    <property type="match status" value="1"/>
</dbReference>
<dbReference type="InterPro" id="IPR000679">
    <property type="entry name" value="Znf_GATA"/>
</dbReference>
<accession>E0S5N4</accession>
<keyword evidence="2" id="KW-0479">Metal-binding</keyword>
<dbReference type="GO" id="GO:0000978">
    <property type="term" value="F:RNA polymerase II cis-regulatory region sequence-specific DNA binding"/>
    <property type="evidence" value="ECO:0007669"/>
    <property type="project" value="TreeGrafter"/>
</dbReference>
<dbReference type="PANTHER" id="PTHR10071:SF281">
    <property type="entry name" value="BOX A-BINDING FACTOR-RELATED"/>
    <property type="match status" value="1"/>
</dbReference>
<evidence type="ECO:0000256" key="6">
    <source>
        <dbReference type="PROSITE-ProRule" id="PRU00094"/>
    </source>
</evidence>
<dbReference type="AlphaFoldDB" id="E0S5N4"/>
<dbReference type="GO" id="GO:0045944">
    <property type="term" value="P:positive regulation of transcription by RNA polymerase II"/>
    <property type="evidence" value="ECO:0007669"/>
    <property type="project" value="TreeGrafter"/>
</dbReference>
<dbReference type="Proteomes" id="UP000002313">
    <property type="component" value="Chromosome II"/>
</dbReference>
<dbReference type="KEGG" id="ein:Eint_020180"/>
<dbReference type="VEuPathDB" id="MicrosporidiaDB:Eint_020180"/>
<keyword evidence="3 6" id="KW-0863">Zinc-finger</keyword>
<dbReference type="GO" id="GO:0000122">
    <property type="term" value="P:negative regulation of transcription by RNA polymerase II"/>
    <property type="evidence" value="ECO:0007669"/>
    <property type="project" value="TreeGrafter"/>
</dbReference>
<dbReference type="PROSITE" id="PS50114">
    <property type="entry name" value="GATA_ZN_FINGER_2"/>
    <property type="match status" value="1"/>
</dbReference>
<gene>
    <name evidence="9" type="ORF">Eint_020180</name>
</gene>
<comment type="subcellular location">
    <subcellularLocation>
        <location evidence="1">Nucleus</location>
    </subcellularLocation>
</comment>
<dbReference type="RefSeq" id="XP_003072379.1">
    <property type="nucleotide sequence ID" value="XM_003072333.1"/>
</dbReference>
<evidence type="ECO:0000256" key="1">
    <source>
        <dbReference type="ARBA" id="ARBA00004123"/>
    </source>
</evidence>
<dbReference type="EMBL" id="CP001943">
    <property type="protein sequence ID" value="ADM11019.1"/>
    <property type="molecule type" value="Genomic_DNA"/>
</dbReference>
<dbReference type="SUPFAM" id="SSF57716">
    <property type="entry name" value="Glucocorticoid receptor-like (DNA-binding domain)"/>
    <property type="match status" value="1"/>
</dbReference>
<feature type="region of interest" description="Disordered" evidence="7">
    <location>
        <begin position="1"/>
        <end position="21"/>
    </location>
</feature>
<protein>
    <submittedName>
        <fullName evidence="9">GATA zinc finger transcription factor 3</fullName>
    </submittedName>
</protein>
<feature type="domain" description="GATA-type" evidence="8">
    <location>
        <begin position="119"/>
        <end position="165"/>
    </location>
</feature>
<evidence type="ECO:0000256" key="3">
    <source>
        <dbReference type="ARBA" id="ARBA00022771"/>
    </source>
</evidence>
<evidence type="ECO:0000256" key="5">
    <source>
        <dbReference type="ARBA" id="ARBA00023242"/>
    </source>
</evidence>
<keyword evidence="5" id="KW-0539">Nucleus</keyword>
<evidence type="ECO:0000256" key="4">
    <source>
        <dbReference type="ARBA" id="ARBA00022833"/>
    </source>
</evidence>
<proteinExistence type="predicted"/>
<organism evidence="9 10">
    <name type="scientific">Encephalitozoon intestinalis (strain ATCC 50506)</name>
    <name type="common">Microsporidian parasite</name>
    <name type="synonym">Septata intestinalis</name>
    <dbReference type="NCBI Taxonomy" id="876142"/>
    <lineage>
        <taxon>Eukaryota</taxon>
        <taxon>Fungi</taxon>
        <taxon>Fungi incertae sedis</taxon>
        <taxon>Microsporidia</taxon>
        <taxon>Unikaryonidae</taxon>
        <taxon>Encephalitozoon</taxon>
    </lineage>
</organism>